<evidence type="ECO:0000256" key="1">
    <source>
        <dbReference type="SAM" id="Phobius"/>
    </source>
</evidence>
<evidence type="ECO:0000313" key="3">
    <source>
        <dbReference type="Proteomes" id="UP000298652"/>
    </source>
</evidence>
<dbReference type="Gramene" id="TKW41911">
    <property type="protein sequence ID" value="TKW41911"/>
    <property type="gene ID" value="SEVIR_1G348800v2"/>
</dbReference>
<proteinExistence type="predicted"/>
<keyword evidence="1" id="KW-0472">Membrane</keyword>
<gene>
    <name evidence="2" type="ORF">SEVIR_1G348800v2</name>
</gene>
<keyword evidence="3" id="KW-1185">Reference proteome</keyword>
<keyword evidence="1" id="KW-1133">Transmembrane helix</keyword>
<organism evidence="2 3">
    <name type="scientific">Setaria viridis</name>
    <name type="common">Green bristlegrass</name>
    <name type="synonym">Setaria italica subsp. viridis</name>
    <dbReference type="NCBI Taxonomy" id="4556"/>
    <lineage>
        <taxon>Eukaryota</taxon>
        <taxon>Viridiplantae</taxon>
        <taxon>Streptophyta</taxon>
        <taxon>Embryophyta</taxon>
        <taxon>Tracheophyta</taxon>
        <taxon>Spermatophyta</taxon>
        <taxon>Magnoliopsida</taxon>
        <taxon>Liliopsida</taxon>
        <taxon>Poales</taxon>
        <taxon>Poaceae</taxon>
        <taxon>PACMAD clade</taxon>
        <taxon>Panicoideae</taxon>
        <taxon>Panicodae</taxon>
        <taxon>Paniceae</taxon>
        <taxon>Cenchrinae</taxon>
        <taxon>Setaria</taxon>
    </lineage>
</organism>
<feature type="transmembrane region" description="Helical" evidence="1">
    <location>
        <begin position="58"/>
        <end position="78"/>
    </location>
</feature>
<accession>A0A4U6WGD6</accession>
<evidence type="ECO:0000313" key="2">
    <source>
        <dbReference type="EMBL" id="TKW41911.1"/>
    </source>
</evidence>
<reference evidence="2" key="1">
    <citation type="submission" date="2019-03" db="EMBL/GenBank/DDBJ databases">
        <title>WGS assembly of Setaria viridis.</title>
        <authorList>
            <person name="Huang P."/>
            <person name="Jenkins J."/>
            <person name="Grimwood J."/>
            <person name="Barry K."/>
            <person name="Healey A."/>
            <person name="Mamidi S."/>
            <person name="Sreedasyam A."/>
            <person name="Shu S."/>
            <person name="Feldman M."/>
            <person name="Wu J."/>
            <person name="Yu Y."/>
            <person name="Chen C."/>
            <person name="Johnson J."/>
            <person name="Rokhsar D."/>
            <person name="Baxter I."/>
            <person name="Schmutz J."/>
            <person name="Brutnell T."/>
            <person name="Kellogg E."/>
        </authorList>
    </citation>
    <scope>NUCLEOTIDE SEQUENCE [LARGE SCALE GENOMIC DNA]</scope>
</reference>
<sequence length="80" mass="8612">MHRSRLKTMFRAIGISPWLPAATEYRVHFIASRIHDLITAPVDSTAITLATARSSGPLLVLMAGVVSVLCVLATYAVVCC</sequence>
<dbReference type="AlphaFoldDB" id="A0A4U6WGD6"/>
<protein>
    <submittedName>
        <fullName evidence="2">Uncharacterized protein</fullName>
    </submittedName>
</protein>
<dbReference type="Proteomes" id="UP000298652">
    <property type="component" value="Chromosome 1"/>
</dbReference>
<keyword evidence="1" id="KW-0812">Transmembrane</keyword>
<dbReference type="EMBL" id="CM016552">
    <property type="protein sequence ID" value="TKW41911.1"/>
    <property type="molecule type" value="Genomic_DNA"/>
</dbReference>
<name>A0A4U6WGD6_SETVI</name>